<dbReference type="AlphaFoldDB" id="A0A7K3M6R1"/>
<reference evidence="3 4" key="1">
    <citation type="submission" date="2019-11" db="EMBL/GenBank/DDBJ databases">
        <authorList>
            <person name="Li X.-J."/>
            <person name="Feng X.-M."/>
        </authorList>
    </citation>
    <scope>NUCLEOTIDE SEQUENCE [LARGE SCALE GENOMIC DNA]</scope>
    <source>
        <strain evidence="3 4">XMNu-373</strain>
    </source>
</reference>
<dbReference type="Proteomes" id="UP000460435">
    <property type="component" value="Unassembled WGS sequence"/>
</dbReference>
<feature type="transmembrane region" description="Helical" evidence="2">
    <location>
        <begin position="41"/>
        <end position="70"/>
    </location>
</feature>
<sequence length="238" mass="24458">MTMRFLVVSAGYVLTLSALWWGTTGPAKAMAEGSATFDDIIALGAALAAWALSGWILLTMILSAVAAVPGQLGRASNWCADRVVPPSARRLAHVALGLAAVAAPLGAAVPAAAMTSPTQFAATAESPPARCASDGFRTGPIPGIGRPPVTPPSHRQAPSAEPESEPAAEPPATTGLHDPVVVEPGATLWSIAADHLGPDATPAEIAREWPRWFIANHEQIGTDPDVIQPGLRLSPPES</sequence>
<proteinExistence type="predicted"/>
<dbReference type="RefSeq" id="WP_162451276.1">
    <property type="nucleotide sequence ID" value="NZ_WLZY01000005.1"/>
</dbReference>
<gene>
    <name evidence="3" type="ORF">F7O44_16050</name>
</gene>
<feature type="region of interest" description="Disordered" evidence="1">
    <location>
        <begin position="123"/>
        <end position="179"/>
    </location>
</feature>
<name>A0A7K3M6R1_9ACTN</name>
<evidence type="ECO:0000313" key="3">
    <source>
        <dbReference type="EMBL" id="NDL58582.1"/>
    </source>
</evidence>
<keyword evidence="2" id="KW-1133">Transmembrane helix</keyword>
<keyword evidence="4" id="KW-1185">Reference proteome</keyword>
<comment type="caution">
    <text evidence="3">The sequence shown here is derived from an EMBL/GenBank/DDBJ whole genome shotgun (WGS) entry which is preliminary data.</text>
</comment>
<dbReference type="InterPro" id="IPR036779">
    <property type="entry name" value="LysM_dom_sf"/>
</dbReference>
<accession>A0A7K3M6R1</accession>
<evidence type="ECO:0008006" key="5">
    <source>
        <dbReference type="Google" id="ProtNLM"/>
    </source>
</evidence>
<feature type="transmembrane region" description="Helical" evidence="2">
    <location>
        <begin position="91"/>
        <end position="113"/>
    </location>
</feature>
<keyword evidence="2" id="KW-0472">Membrane</keyword>
<evidence type="ECO:0000256" key="1">
    <source>
        <dbReference type="SAM" id="MobiDB-lite"/>
    </source>
</evidence>
<feature type="compositionally biased region" description="Low complexity" evidence="1">
    <location>
        <begin position="137"/>
        <end position="147"/>
    </location>
</feature>
<evidence type="ECO:0000313" key="4">
    <source>
        <dbReference type="Proteomes" id="UP000460435"/>
    </source>
</evidence>
<keyword evidence="2" id="KW-0812">Transmembrane</keyword>
<dbReference type="Gene3D" id="3.10.350.10">
    <property type="entry name" value="LysM domain"/>
    <property type="match status" value="1"/>
</dbReference>
<dbReference type="EMBL" id="WLZY01000005">
    <property type="protein sequence ID" value="NDL58582.1"/>
    <property type="molecule type" value="Genomic_DNA"/>
</dbReference>
<protein>
    <recommendedName>
        <fullName evidence="5">LysM peptidoglycan-binding domain-containing protein</fullName>
    </recommendedName>
</protein>
<dbReference type="InterPro" id="IPR018392">
    <property type="entry name" value="LysM"/>
</dbReference>
<organism evidence="3 4">
    <name type="scientific">Phytoactinopolyspora mesophila</name>
    <dbReference type="NCBI Taxonomy" id="2650750"/>
    <lineage>
        <taxon>Bacteria</taxon>
        <taxon>Bacillati</taxon>
        <taxon>Actinomycetota</taxon>
        <taxon>Actinomycetes</taxon>
        <taxon>Jiangellales</taxon>
        <taxon>Jiangellaceae</taxon>
        <taxon>Phytoactinopolyspora</taxon>
    </lineage>
</organism>
<dbReference type="CDD" id="cd00118">
    <property type="entry name" value="LysM"/>
    <property type="match status" value="1"/>
</dbReference>
<feature type="compositionally biased region" description="Low complexity" evidence="1">
    <location>
        <begin position="157"/>
        <end position="172"/>
    </location>
</feature>
<evidence type="ECO:0000256" key="2">
    <source>
        <dbReference type="SAM" id="Phobius"/>
    </source>
</evidence>